<accession>A0AA35Y9Q6</accession>
<feature type="region of interest" description="Disordered" evidence="1">
    <location>
        <begin position="117"/>
        <end position="144"/>
    </location>
</feature>
<feature type="compositionally biased region" description="Basic residues" evidence="1">
    <location>
        <begin position="120"/>
        <end position="130"/>
    </location>
</feature>
<protein>
    <recommendedName>
        <fullName evidence="4">Transcriptional coactivator Hfi1/Transcriptional adapter 1</fullName>
    </recommendedName>
</protein>
<dbReference type="PANTHER" id="PTHR21277:SF36">
    <property type="entry name" value="TRANSCRIPTIONAL COACTIVATOR HFI1_TRANSCRIPTIONAL ADAPTER 1"/>
    <property type="match status" value="1"/>
</dbReference>
<evidence type="ECO:0000313" key="2">
    <source>
        <dbReference type="EMBL" id="CAI9272489.1"/>
    </source>
</evidence>
<feature type="region of interest" description="Disordered" evidence="1">
    <location>
        <begin position="79"/>
        <end position="99"/>
    </location>
</feature>
<sequence>MPAVRHCSRIDTFDLKLEMERRLGSQKADKYFNLLTRYINLKLSKSEFDKLCIRLIGRENLRHHNELIKAIIKNATLSNTPPPKQVKPDIPLTLKDPNNTIDPRSNLQSLCREVFPQSPRKGRTPVHRERKYKDRSSPLGLNGKTHMAEETGLQLICRRIPITAPFGISIHSKETRKLVCNSGSSYYTETCHYTRHLPHTNSLENRLKQKLKMEGLDISMDCVKLLNNGLDSYLKSVIKPNLELAHSRSLHKQEISMLDFRVASEVNPKILGENWRIKLEKIGL</sequence>
<dbReference type="InterPro" id="IPR024738">
    <property type="entry name" value="Hfi1/Tada1"/>
</dbReference>
<gene>
    <name evidence="2" type="ORF">LSALG_LOCUS12707</name>
</gene>
<dbReference type="GO" id="GO:0003713">
    <property type="term" value="F:transcription coactivator activity"/>
    <property type="evidence" value="ECO:0007669"/>
    <property type="project" value="TreeGrafter"/>
</dbReference>
<evidence type="ECO:0000313" key="3">
    <source>
        <dbReference type="Proteomes" id="UP001177003"/>
    </source>
</evidence>
<dbReference type="GO" id="GO:0006357">
    <property type="term" value="P:regulation of transcription by RNA polymerase II"/>
    <property type="evidence" value="ECO:0007669"/>
    <property type="project" value="TreeGrafter"/>
</dbReference>
<dbReference type="GO" id="GO:0000124">
    <property type="term" value="C:SAGA complex"/>
    <property type="evidence" value="ECO:0007669"/>
    <property type="project" value="TreeGrafter"/>
</dbReference>
<dbReference type="PANTHER" id="PTHR21277">
    <property type="entry name" value="TRANSCRIPTIONAL ADAPTER 1"/>
    <property type="match status" value="1"/>
</dbReference>
<dbReference type="Proteomes" id="UP001177003">
    <property type="component" value="Chromosome 2"/>
</dbReference>
<dbReference type="Pfam" id="PF12767">
    <property type="entry name" value="SAGA-Tad1"/>
    <property type="match status" value="1"/>
</dbReference>
<proteinExistence type="predicted"/>
<reference evidence="2" key="1">
    <citation type="submission" date="2023-04" db="EMBL/GenBank/DDBJ databases">
        <authorList>
            <person name="Vijverberg K."/>
            <person name="Xiong W."/>
            <person name="Schranz E."/>
        </authorList>
    </citation>
    <scope>NUCLEOTIDE SEQUENCE</scope>
</reference>
<evidence type="ECO:0000256" key="1">
    <source>
        <dbReference type="SAM" id="MobiDB-lite"/>
    </source>
</evidence>
<name>A0AA35Y9Q6_LACSI</name>
<keyword evidence="3" id="KW-1185">Reference proteome</keyword>
<organism evidence="2 3">
    <name type="scientific">Lactuca saligna</name>
    <name type="common">Willowleaf lettuce</name>
    <dbReference type="NCBI Taxonomy" id="75948"/>
    <lineage>
        <taxon>Eukaryota</taxon>
        <taxon>Viridiplantae</taxon>
        <taxon>Streptophyta</taxon>
        <taxon>Embryophyta</taxon>
        <taxon>Tracheophyta</taxon>
        <taxon>Spermatophyta</taxon>
        <taxon>Magnoliopsida</taxon>
        <taxon>eudicotyledons</taxon>
        <taxon>Gunneridae</taxon>
        <taxon>Pentapetalae</taxon>
        <taxon>asterids</taxon>
        <taxon>campanulids</taxon>
        <taxon>Asterales</taxon>
        <taxon>Asteraceae</taxon>
        <taxon>Cichorioideae</taxon>
        <taxon>Cichorieae</taxon>
        <taxon>Lactucinae</taxon>
        <taxon>Lactuca</taxon>
    </lineage>
</organism>
<dbReference type="EMBL" id="OX465078">
    <property type="protein sequence ID" value="CAI9272489.1"/>
    <property type="molecule type" value="Genomic_DNA"/>
</dbReference>
<evidence type="ECO:0008006" key="4">
    <source>
        <dbReference type="Google" id="ProtNLM"/>
    </source>
</evidence>
<dbReference type="CDD" id="cd22933">
    <property type="entry name" value="HFD_HFI1"/>
    <property type="match status" value="1"/>
</dbReference>
<dbReference type="AlphaFoldDB" id="A0AA35Y9Q6"/>